<name>A0ABT5BW22_9BACT</name>
<feature type="transmembrane region" description="Helical" evidence="10">
    <location>
        <begin position="115"/>
        <end position="134"/>
    </location>
</feature>
<dbReference type="RefSeq" id="WP_272095140.1">
    <property type="nucleotide sequence ID" value="NZ_JAQNDK010000001.1"/>
</dbReference>
<dbReference type="Pfam" id="PF07884">
    <property type="entry name" value="VKOR"/>
    <property type="match status" value="1"/>
</dbReference>
<evidence type="ECO:0000256" key="8">
    <source>
        <dbReference type="ARBA" id="ARBA00023157"/>
    </source>
</evidence>
<keyword evidence="7 10" id="KW-0472">Membrane</keyword>
<comment type="similarity">
    <text evidence="2">Belongs to the VKOR family.</text>
</comment>
<evidence type="ECO:0000259" key="11">
    <source>
        <dbReference type="SMART" id="SM00756"/>
    </source>
</evidence>
<dbReference type="InterPro" id="IPR012932">
    <property type="entry name" value="VKOR"/>
</dbReference>
<evidence type="ECO:0000256" key="1">
    <source>
        <dbReference type="ARBA" id="ARBA00004141"/>
    </source>
</evidence>
<keyword evidence="3 10" id="KW-0812">Transmembrane</keyword>
<evidence type="ECO:0000313" key="13">
    <source>
        <dbReference type="Proteomes" id="UP001217485"/>
    </source>
</evidence>
<keyword evidence="5 10" id="KW-1133">Transmembrane helix</keyword>
<evidence type="ECO:0000256" key="7">
    <source>
        <dbReference type="ARBA" id="ARBA00023136"/>
    </source>
</evidence>
<evidence type="ECO:0000256" key="3">
    <source>
        <dbReference type="ARBA" id="ARBA00022692"/>
    </source>
</evidence>
<dbReference type="Gene3D" id="3.40.30.10">
    <property type="entry name" value="Glutaredoxin"/>
    <property type="match status" value="1"/>
</dbReference>
<keyword evidence="13" id="KW-1185">Reference proteome</keyword>
<dbReference type="InterPro" id="IPR038354">
    <property type="entry name" value="VKOR_sf"/>
</dbReference>
<dbReference type="CDD" id="cd12920">
    <property type="entry name" value="VKOR_3"/>
    <property type="match status" value="1"/>
</dbReference>
<comment type="caution">
    <text evidence="12">The sequence shown here is derived from an EMBL/GenBank/DDBJ whole genome shotgun (WGS) entry which is preliminary data.</text>
</comment>
<feature type="domain" description="Vitamin K epoxide reductase" evidence="11">
    <location>
        <begin position="7"/>
        <end position="163"/>
    </location>
</feature>
<dbReference type="SUPFAM" id="SSF52833">
    <property type="entry name" value="Thioredoxin-like"/>
    <property type="match status" value="1"/>
</dbReference>
<evidence type="ECO:0000256" key="2">
    <source>
        <dbReference type="ARBA" id="ARBA00006214"/>
    </source>
</evidence>
<dbReference type="SMART" id="SM00756">
    <property type="entry name" value="VKc"/>
    <property type="match status" value="1"/>
</dbReference>
<dbReference type="Gene3D" id="1.20.1440.130">
    <property type="entry name" value="VKOR domain"/>
    <property type="match status" value="1"/>
</dbReference>
<evidence type="ECO:0000256" key="9">
    <source>
        <dbReference type="ARBA" id="ARBA00023284"/>
    </source>
</evidence>
<sequence>MSGSRGPRGPAALALSGSLLGLAFSASSTFDYIRHLDRQVHDLHCSFIPGLGAQAGADTACRVAMYSPYSALFREGFWGGIPISLFALGAFAFFAAFALYVLLSAEHAPRRAAHFLFVAGLTPLAVSLMMAIISATRLGVFCKTCVGMYISSVLLAAGGVWAFLEDRRAARAAAWSSAAPRAAAPAGAAGVGPTVPAAPLGVDAPGGAAAAPAQPARRMGSLLLLPGWLVALAVCTVTPALLYASALPSYASYMTGCGKLEKPTEPNGALLHVTRPGAVQPATIFVDPLCPTCKAFHQRLVSEGVFDKLDATLVLFPLDSECNWMLDRPVHPGSCLLSKAILCSDHRAMDVLEWAYENQEELLAGAKAGAGTANVQAAIRQRWPGLDACMDSKETALRLNRMLRYIVDNKLPVSTPQMFLGTTRLCDEDTDIGMSYAIRQLAPALRTK</sequence>
<accession>A0ABT5BW22</accession>
<dbReference type="InterPro" id="IPR036249">
    <property type="entry name" value="Thioredoxin-like_sf"/>
</dbReference>
<reference evidence="12 13" key="1">
    <citation type="submission" date="2023-01" db="EMBL/GenBank/DDBJ databases">
        <title>Minimal conservation of predation-associated metabolite biosynthetic gene clusters underscores biosynthetic potential of Myxococcota including descriptions for ten novel species: Archangium lansinium sp. nov., Myxococcus landrumus sp. nov., Nannocystis bai.</title>
        <authorList>
            <person name="Ahearne A."/>
            <person name="Stevens C."/>
            <person name="Dowd S."/>
        </authorList>
    </citation>
    <scope>NUCLEOTIDE SEQUENCE [LARGE SCALE GENOMIC DNA]</scope>
    <source>
        <strain evidence="12 13">WIWO2</strain>
    </source>
</reference>
<organism evidence="12 13">
    <name type="scientific">Sorangium atrum</name>
    <dbReference type="NCBI Taxonomy" id="2995308"/>
    <lineage>
        <taxon>Bacteria</taxon>
        <taxon>Pseudomonadati</taxon>
        <taxon>Myxococcota</taxon>
        <taxon>Polyangia</taxon>
        <taxon>Polyangiales</taxon>
        <taxon>Polyangiaceae</taxon>
        <taxon>Sorangium</taxon>
    </lineage>
</organism>
<evidence type="ECO:0000256" key="4">
    <source>
        <dbReference type="ARBA" id="ARBA00022719"/>
    </source>
</evidence>
<comment type="subcellular location">
    <subcellularLocation>
        <location evidence="1">Membrane</location>
        <topology evidence="1">Multi-pass membrane protein</topology>
    </subcellularLocation>
</comment>
<proteinExistence type="inferred from homology"/>
<protein>
    <submittedName>
        <fullName evidence="12">Vitamin K epoxide reductase family protein</fullName>
    </submittedName>
</protein>
<evidence type="ECO:0000256" key="10">
    <source>
        <dbReference type="SAM" id="Phobius"/>
    </source>
</evidence>
<evidence type="ECO:0000256" key="6">
    <source>
        <dbReference type="ARBA" id="ARBA00023002"/>
    </source>
</evidence>
<gene>
    <name evidence="12" type="ORF">POL72_11410</name>
</gene>
<evidence type="ECO:0000313" key="12">
    <source>
        <dbReference type="EMBL" id="MDC0678341.1"/>
    </source>
</evidence>
<keyword evidence="4" id="KW-0874">Quinone</keyword>
<keyword evidence="6" id="KW-0560">Oxidoreductase</keyword>
<keyword evidence="8" id="KW-1015">Disulfide bond</keyword>
<keyword evidence="9" id="KW-0676">Redox-active center</keyword>
<dbReference type="EMBL" id="JAQNDK010000001">
    <property type="protein sequence ID" value="MDC0678341.1"/>
    <property type="molecule type" value="Genomic_DNA"/>
</dbReference>
<evidence type="ECO:0000256" key="5">
    <source>
        <dbReference type="ARBA" id="ARBA00022989"/>
    </source>
</evidence>
<feature type="transmembrane region" description="Helical" evidence="10">
    <location>
        <begin position="146"/>
        <end position="164"/>
    </location>
</feature>
<dbReference type="Proteomes" id="UP001217485">
    <property type="component" value="Unassembled WGS sequence"/>
</dbReference>
<feature type="transmembrane region" description="Helical" evidence="10">
    <location>
        <begin position="222"/>
        <end position="244"/>
    </location>
</feature>
<feature type="transmembrane region" description="Helical" evidence="10">
    <location>
        <begin position="77"/>
        <end position="103"/>
    </location>
</feature>